<evidence type="ECO:0000313" key="4">
    <source>
        <dbReference type="EMBL" id="QTU84903.1"/>
    </source>
</evidence>
<gene>
    <name evidence="3" type="ORF">GMI68_06575</name>
    <name evidence="4" type="ORF">J7S26_03055</name>
</gene>
<keyword evidence="2" id="KW-1133">Transmembrane helix</keyword>
<keyword evidence="5" id="KW-1185">Reference proteome</keyword>
<evidence type="ECO:0000313" key="5">
    <source>
        <dbReference type="Proteomes" id="UP000636394"/>
    </source>
</evidence>
<evidence type="ECO:0000313" key="6">
    <source>
        <dbReference type="Proteomes" id="UP000671910"/>
    </source>
</evidence>
<proteinExistence type="predicted"/>
<evidence type="ECO:0000256" key="2">
    <source>
        <dbReference type="SAM" id="Phobius"/>
    </source>
</evidence>
<dbReference type="Proteomes" id="UP000671910">
    <property type="component" value="Chromosome"/>
</dbReference>
<organism evidence="4 6">
    <name type="scientific">Xiamenia xianingshaonis</name>
    <dbReference type="NCBI Taxonomy" id="2682776"/>
    <lineage>
        <taxon>Bacteria</taxon>
        <taxon>Bacillati</taxon>
        <taxon>Actinomycetota</taxon>
        <taxon>Coriobacteriia</taxon>
        <taxon>Eggerthellales</taxon>
        <taxon>Eggerthellaceae</taxon>
        <taxon>Xiamenia</taxon>
    </lineage>
</organism>
<dbReference type="EMBL" id="CP072829">
    <property type="protein sequence ID" value="QTU84903.1"/>
    <property type="molecule type" value="Genomic_DNA"/>
</dbReference>
<keyword evidence="1" id="KW-0175">Coiled coil</keyword>
<keyword evidence="2" id="KW-0812">Transmembrane</keyword>
<reference evidence="4" key="2">
    <citation type="submission" date="2021-04" db="EMBL/GenBank/DDBJ databases">
        <title>Novel species in family Eggerthellaceae.</title>
        <authorList>
            <person name="Zhang G."/>
        </authorList>
    </citation>
    <scope>NUCLEOTIDE SEQUENCE</scope>
    <source>
        <strain evidence="4">Zg-886</strain>
    </source>
</reference>
<reference evidence="3 5" key="1">
    <citation type="submission" date="2019-11" db="EMBL/GenBank/DDBJ databases">
        <title>Eggerthellaceae novel genus isolated from the rectal contents of marmort.</title>
        <authorList>
            <person name="Zhang G."/>
        </authorList>
    </citation>
    <scope>NUCLEOTIDE SEQUENCE [LARGE SCALE GENOMIC DNA]</scope>
    <source>
        <strain evidence="3">Zg-886</strain>
        <strain evidence="5">zg-886</strain>
    </source>
</reference>
<dbReference type="KEGG" id="ebz:J7S26_03055"/>
<evidence type="ECO:0000313" key="3">
    <source>
        <dbReference type="EMBL" id="NHM14429.1"/>
    </source>
</evidence>
<dbReference type="Proteomes" id="UP000636394">
    <property type="component" value="Unassembled WGS sequence"/>
</dbReference>
<keyword evidence="2" id="KW-0472">Membrane</keyword>
<dbReference type="AlphaFoldDB" id="A0A9E6MR78"/>
<feature type="transmembrane region" description="Helical" evidence="2">
    <location>
        <begin position="105"/>
        <end position="127"/>
    </location>
</feature>
<protein>
    <submittedName>
        <fullName evidence="4">Uncharacterized protein</fullName>
    </submittedName>
</protein>
<dbReference type="RefSeq" id="WP_166339657.1">
    <property type="nucleotide sequence ID" value="NZ_CP072829.1"/>
</dbReference>
<name>A0A9E6MR78_9ACTN</name>
<feature type="coiled-coil region" evidence="1">
    <location>
        <begin position="36"/>
        <end position="63"/>
    </location>
</feature>
<sequence>MEKHLYDEHGNYAGKVSDVGPSYGASYLHVGPEEFKYQYQRDLERAEKRLADAEKKICEAQRMGDRLAEERARRDRKYAKENLRFVKSEPSRRFNYQASNIAGKIIGGGCLLTVVFLVLSVIVCALFA</sequence>
<dbReference type="EMBL" id="WPCR01000007">
    <property type="protein sequence ID" value="NHM14429.1"/>
    <property type="molecule type" value="Genomic_DNA"/>
</dbReference>
<accession>A0A9E6MR78</accession>
<evidence type="ECO:0000256" key="1">
    <source>
        <dbReference type="SAM" id="Coils"/>
    </source>
</evidence>